<proteinExistence type="predicted"/>
<accession>A0AAD7DZL2</accession>
<dbReference type="InterPro" id="IPR011990">
    <property type="entry name" value="TPR-like_helical_dom_sf"/>
</dbReference>
<protein>
    <submittedName>
        <fullName evidence="1">Uncharacterized protein</fullName>
    </submittedName>
</protein>
<name>A0AAD7DZL2_MYCRO</name>
<gene>
    <name evidence="1" type="ORF">B0H17DRAFT_1044558</name>
</gene>
<reference evidence="1" key="1">
    <citation type="submission" date="2023-03" db="EMBL/GenBank/DDBJ databases">
        <title>Massive genome expansion in bonnet fungi (Mycena s.s.) driven by repeated elements and novel gene families across ecological guilds.</title>
        <authorList>
            <consortium name="Lawrence Berkeley National Laboratory"/>
            <person name="Harder C.B."/>
            <person name="Miyauchi S."/>
            <person name="Viragh M."/>
            <person name="Kuo A."/>
            <person name="Thoen E."/>
            <person name="Andreopoulos B."/>
            <person name="Lu D."/>
            <person name="Skrede I."/>
            <person name="Drula E."/>
            <person name="Henrissat B."/>
            <person name="Morin E."/>
            <person name="Kohler A."/>
            <person name="Barry K."/>
            <person name="LaButti K."/>
            <person name="Morin E."/>
            <person name="Salamov A."/>
            <person name="Lipzen A."/>
            <person name="Mereny Z."/>
            <person name="Hegedus B."/>
            <person name="Baldrian P."/>
            <person name="Stursova M."/>
            <person name="Weitz H."/>
            <person name="Taylor A."/>
            <person name="Grigoriev I.V."/>
            <person name="Nagy L.G."/>
            <person name="Martin F."/>
            <person name="Kauserud H."/>
        </authorList>
    </citation>
    <scope>NUCLEOTIDE SEQUENCE</scope>
    <source>
        <strain evidence="1">CBHHK067</strain>
    </source>
</reference>
<sequence length="241" mass="26834">MPIPTFTSPSTGTVPVLSKHTSEIFDVLSPTEQRAFFTLLEAFRAEIDAKGDDVEYLREIGAVNPGATVAQTKTNVLDMCNWQLATCLRYSTPTRIAEATPCLEKVIAHFDSHHTNGEVDVTPVLYLGVALGQEEAAVRHFQAAYAHAPAIEMQYHTQLWSRACFSRLLRRMGRIAEAEEQENDIRNWLLGHPYGMPPSTFCALVTDPMHEGKDYILDHPSVKRMFAGMSEIAPGFVVHFG</sequence>
<evidence type="ECO:0000313" key="1">
    <source>
        <dbReference type="EMBL" id="KAJ7701755.1"/>
    </source>
</evidence>
<dbReference type="SUPFAM" id="SSF48452">
    <property type="entry name" value="TPR-like"/>
    <property type="match status" value="1"/>
</dbReference>
<dbReference type="EMBL" id="JARKIE010000016">
    <property type="protein sequence ID" value="KAJ7701755.1"/>
    <property type="molecule type" value="Genomic_DNA"/>
</dbReference>
<evidence type="ECO:0000313" key="2">
    <source>
        <dbReference type="Proteomes" id="UP001221757"/>
    </source>
</evidence>
<dbReference type="Proteomes" id="UP001221757">
    <property type="component" value="Unassembled WGS sequence"/>
</dbReference>
<organism evidence="1 2">
    <name type="scientific">Mycena rosella</name>
    <name type="common">Pink bonnet</name>
    <name type="synonym">Agaricus rosellus</name>
    <dbReference type="NCBI Taxonomy" id="1033263"/>
    <lineage>
        <taxon>Eukaryota</taxon>
        <taxon>Fungi</taxon>
        <taxon>Dikarya</taxon>
        <taxon>Basidiomycota</taxon>
        <taxon>Agaricomycotina</taxon>
        <taxon>Agaricomycetes</taxon>
        <taxon>Agaricomycetidae</taxon>
        <taxon>Agaricales</taxon>
        <taxon>Marasmiineae</taxon>
        <taxon>Mycenaceae</taxon>
        <taxon>Mycena</taxon>
    </lineage>
</organism>
<comment type="caution">
    <text evidence="1">The sequence shown here is derived from an EMBL/GenBank/DDBJ whole genome shotgun (WGS) entry which is preliminary data.</text>
</comment>
<dbReference type="AlphaFoldDB" id="A0AAD7DZL2"/>
<keyword evidence="2" id="KW-1185">Reference proteome</keyword>